<evidence type="ECO:0000259" key="3">
    <source>
        <dbReference type="SMART" id="SM00093"/>
    </source>
</evidence>
<dbReference type="GO" id="GO:0005615">
    <property type="term" value="C:extracellular space"/>
    <property type="evidence" value="ECO:0007669"/>
    <property type="project" value="InterPro"/>
</dbReference>
<dbReference type="PANTHER" id="PTHR11461:SF211">
    <property type="entry name" value="GH10112P-RELATED"/>
    <property type="match status" value="1"/>
</dbReference>
<reference evidence="5" key="1">
    <citation type="submission" date="2023-11" db="UniProtKB">
        <authorList>
            <consortium name="WormBaseParasite"/>
        </authorList>
    </citation>
    <scope>IDENTIFICATION</scope>
</reference>
<dbReference type="PROSITE" id="PS00284">
    <property type="entry name" value="SERPIN"/>
    <property type="match status" value="1"/>
</dbReference>
<evidence type="ECO:0000313" key="4">
    <source>
        <dbReference type="Proteomes" id="UP000050791"/>
    </source>
</evidence>
<organism evidence="4 5">
    <name type="scientific">Schistosoma mattheei</name>
    <dbReference type="NCBI Taxonomy" id="31246"/>
    <lineage>
        <taxon>Eukaryota</taxon>
        <taxon>Metazoa</taxon>
        <taxon>Spiralia</taxon>
        <taxon>Lophotrochozoa</taxon>
        <taxon>Platyhelminthes</taxon>
        <taxon>Trematoda</taxon>
        <taxon>Digenea</taxon>
        <taxon>Strigeidida</taxon>
        <taxon>Schistosomatoidea</taxon>
        <taxon>Schistosomatidae</taxon>
        <taxon>Schistosoma</taxon>
    </lineage>
</organism>
<dbReference type="WBParaSite" id="SMTH1_95170.1">
    <property type="protein sequence ID" value="SMTH1_95170.1"/>
    <property type="gene ID" value="SMTH1_95170"/>
</dbReference>
<comment type="similarity">
    <text evidence="1 2">Belongs to the serpin family.</text>
</comment>
<dbReference type="Gene3D" id="3.30.497.10">
    <property type="entry name" value="Antithrombin, subunit I, domain 2"/>
    <property type="match status" value="1"/>
</dbReference>
<dbReference type="GO" id="GO:0004867">
    <property type="term" value="F:serine-type endopeptidase inhibitor activity"/>
    <property type="evidence" value="ECO:0007669"/>
    <property type="project" value="InterPro"/>
</dbReference>
<dbReference type="InterPro" id="IPR042185">
    <property type="entry name" value="Serpin_sf_2"/>
</dbReference>
<name>A0AA85C2P2_9TREM</name>
<dbReference type="AlphaFoldDB" id="A0AA85C2P2"/>
<evidence type="ECO:0000256" key="2">
    <source>
        <dbReference type="RuleBase" id="RU000411"/>
    </source>
</evidence>
<dbReference type="Gene3D" id="2.30.39.10">
    <property type="entry name" value="Alpha-1-antitrypsin, domain 1"/>
    <property type="match status" value="1"/>
</dbReference>
<evidence type="ECO:0000313" key="5">
    <source>
        <dbReference type="WBParaSite" id="SMTH1_95170.1"/>
    </source>
</evidence>
<dbReference type="Proteomes" id="UP000050791">
    <property type="component" value="Unassembled WGS sequence"/>
</dbReference>
<protein>
    <recommendedName>
        <fullName evidence="3">Serpin domain-containing protein</fullName>
    </recommendedName>
</protein>
<dbReference type="InterPro" id="IPR023796">
    <property type="entry name" value="Serpin_dom"/>
</dbReference>
<feature type="domain" description="Serpin" evidence="3">
    <location>
        <begin position="12"/>
        <end position="384"/>
    </location>
</feature>
<dbReference type="PANTHER" id="PTHR11461">
    <property type="entry name" value="SERINE PROTEASE INHIBITOR, SERPIN"/>
    <property type="match status" value="1"/>
</dbReference>
<proteinExistence type="inferred from homology"/>
<dbReference type="InterPro" id="IPR036186">
    <property type="entry name" value="Serpin_sf"/>
</dbReference>
<dbReference type="InterPro" id="IPR000215">
    <property type="entry name" value="Serpin_fam"/>
</dbReference>
<dbReference type="CDD" id="cd19603">
    <property type="entry name" value="serpin_platyhelminthes"/>
    <property type="match status" value="1"/>
</dbReference>
<dbReference type="InterPro" id="IPR023795">
    <property type="entry name" value="Serpin_CS"/>
</dbReference>
<dbReference type="SUPFAM" id="SSF56574">
    <property type="entry name" value="Serpins"/>
    <property type="match status" value="1"/>
</dbReference>
<accession>A0AA85C2P2</accession>
<dbReference type="Pfam" id="PF00079">
    <property type="entry name" value="Serpin"/>
    <property type="match status" value="1"/>
</dbReference>
<dbReference type="InterPro" id="IPR042178">
    <property type="entry name" value="Serpin_sf_1"/>
</dbReference>
<sequence length="387" mass="43619">MEALKSLTNFTDKFYEQILNEAHGQWENVFLSPFNIYTALGMVLSGSGNNTKAEMTKAMQLSDCLEHDQVHHEIAQLLNDCSKPSEGVNIILANRLFVAQNVRIKEQFKTNLKTYYDAPTEHVAFETDIEGSRNRINQWVSEQTKGQIQELLSPGSLTKDTSAVVTATTYFKGLWNMCFPEDNSHTSEFYELSGSKMSVKLMYNESYFDMVSLPHLRSRAAKIPFKDPKFTLLIILPDANDGLPDVLDSMYKHGGVSSILSTSFQNTKMRLYLPKFRLREGYAIKLKDHLRKLGINDAFCPLSADFSNVSDSDRMCISDVMHKAVFEVDEKGAVAAAATTIITVKCAAVKPYKPVPEFRVDHPFFISIVWNNCLPIFLGHITSPLND</sequence>
<evidence type="ECO:0000256" key="1">
    <source>
        <dbReference type="ARBA" id="ARBA00009500"/>
    </source>
</evidence>
<dbReference type="SMART" id="SM00093">
    <property type="entry name" value="SERPIN"/>
    <property type="match status" value="1"/>
</dbReference>